<proteinExistence type="predicted"/>
<feature type="domain" description="RING-type" evidence="6">
    <location>
        <begin position="155"/>
        <end position="229"/>
    </location>
</feature>
<dbReference type="AlphaFoldDB" id="A0A286UEF7"/>
<dbReference type="PANTHER" id="PTHR15898:SF13">
    <property type="entry name" value="BIFUNCTIONAL APOPTOSIS REGULATOR"/>
    <property type="match status" value="1"/>
</dbReference>
<evidence type="ECO:0000313" key="8">
    <source>
        <dbReference type="Proteomes" id="UP000217199"/>
    </source>
</evidence>
<keyword evidence="1" id="KW-0479">Metal-binding</keyword>
<dbReference type="PROSITE" id="PS50089">
    <property type="entry name" value="ZF_RING_2"/>
    <property type="match status" value="1"/>
</dbReference>
<dbReference type="InterPro" id="IPR001841">
    <property type="entry name" value="Znf_RING"/>
</dbReference>
<dbReference type="Gene3D" id="3.30.40.10">
    <property type="entry name" value="Zinc/RING finger domain, C3HC4 (zinc finger)"/>
    <property type="match status" value="1"/>
</dbReference>
<dbReference type="GO" id="GO:0005634">
    <property type="term" value="C:nucleus"/>
    <property type="evidence" value="ECO:0007669"/>
    <property type="project" value="TreeGrafter"/>
</dbReference>
<protein>
    <submittedName>
        <fullName evidence="7">Ring finger domain-containing</fullName>
    </submittedName>
</protein>
<feature type="compositionally biased region" description="Basic and acidic residues" evidence="5">
    <location>
        <begin position="648"/>
        <end position="659"/>
    </location>
</feature>
<keyword evidence="2 4" id="KW-0863">Zinc-finger</keyword>
<feature type="compositionally biased region" description="Acidic residues" evidence="5">
    <location>
        <begin position="562"/>
        <end position="572"/>
    </location>
</feature>
<dbReference type="GO" id="GO:0043161">
    <property type="term" value="P:proteasome-mediated ubiquitin-dependent protein catabolic process"/>
    <property type="evidence" value="ECO:0007669"/>
    <property type="project" value="TreeGrafter"/>
</dbReference>
<dbReference type="SMART" id="SM00184">
    <property type="entry name" value="RING"/>
    <property type="match status" value="1"/>
</dbReference>
<dbReference type="Proteomes" id="UP000217199">
    <property type="component" value="Unassembled WGS sequence"/>
</dbReference>
<keyword evidence="3" id="KW-0862">Zinc</keyword>
<feature type="region of interest" description="Disordered" evidence="5">
    <location>
        <begin position="527"/>
        <end position="659"/>
    </location>
</feature>
<feature type="compositionally biased region" description="Basic and acidic residues" evidence="5">
    <location>
        <begin position="102"/>
        <end position="112"/>
    </location>
</feature>
<sequence length="659" mass="74197">MAKAPLASSSSISIEGTQNRQKSPNKRPASTSLSESETLVALSNLKDNFTSELDTQSMKAKTLSGEAHRRKRRRKKLSVTKKGGRAPNPTIMRLTDASSSKDSLKGKEKEVSTDETFEDERDKELALLREQVQRQTTALNTHKEFFEIISPSITCQICLEPMYRPYTLAPCGHTACYGCLLSWFRAVPQAIPQPPPPELEGNFDPDEPQLLARGAPLLIMKKKNCPHCRAEIREAPIESWGIKDIVAHLVASKSDITDQVFPTLERREETSTREPTGADAWKGVFTRDDTQTRILPVPNGQETAATHTDYEERGFFDEEDQVYRCTTCFNEIWDGTCSGCGRGFRGHRSTDDDSYDSDDIEDRPGITWMDAEDFHIPGQDQAIPAHFAFGQNFWFSHSNAVFGHEDGDEYEYESSFIDDEDNGEEYHSAADVDEHGGEGIEHDAFEGRSRVQRLFGSSPRALRSGNIERSWSNVNSSDVADAGSNPGSPVTELLHSRRNILRVLGSEDDDDDDDEYLPNVGPRRRRFYGRRTIQPHHVVDSTESEGNDDRPVDGGSRLNSNESDDDDDEEDETHLNGLLYLTRPRRNRSRSSIFTREESLSDEEDYSGDDHHSIFERATLGTRDQGDHSDDDDDTHGTVYSAGYYSDEADHQRWSDGDY</sequence>
<dbReference type="InterPro" id="IPR027370">
    <property type="entry name" value="Znf-RING_euk"/>
</dbReference>
<evidence type="ECO:0000256" key="5">
    <source>
        <dbReference type="SAM" id="MobiDB-lite"/>
    </source>
</evidence>
<evidence type="ECO:0000313" key="7">
    <source>
        <dbReference type="EMBL" id="PAV17875.1"/>
    </source>
</evidence>
<feature type="compositionally biased region" description="Polar residues" evidence="5">
    <location>
        <begin position="45"/>
        <end position="59"/>
    </location>
</feature>
<accession>A0A286UEF7</accession>
<dbReference type="InParanoid" id="A0A286UEF7"/>
<gene>
    <name evidence="7" type="ORF">PNOK_0636100</name>
</gene>
<dbReference type="OrthoDB" id="6105938at2759"/>
<dbReference type="EMBL" id="NBII01000006">
    <property type="protein sequence ID" value="PAV17875.1"/>
    <property type="molecule type" value="Genomic_DNA"/>
</dbReference>
<evidence type="ECO:0000256" key="4">
    <source>
        <dbReference type="PROSITE-ProRule" id="PRU00175"/>
    </source>
</evidence>
<dbReference type="SUPFAM" id="SSF57850">
    <property type="entry name" value="RING/U-box"/>
    <property type="match status" value="1"/>
</dbReference>
<dbReference type="InterPro" id="IPR013083">
    <property type="entry name" value="Znf_RING/FYVE/PHD"/>
</dbReference>
<evidence type="ECO:0000256" key="3">
    <source>
        <dbReference type="ARBA" id="ARBA00022833"/>
    </source>
</evidence>
<keyword evidence="8" id="KW-1185">Reference proteome</keyword>
<dbReference type="STRING" id="2282107.A0A286UEF7"/>
<evidence type="ECO:0000259" key="6">
    <source>
        <dbReference type="PROSITE" id="PS50089"/>
    </source>
</evidence>
<feature type="region of interest" description="Disordered" evidence="5">
    <location>
        <begin position="289"/>
        <end position="308"/>
    </location>
</feature>
<feature type="region of interest" description="Disordered" evidence="5">
    <location>
        <begin position="1"/>
        <end position="118"/>
    </location>
</feature>
<dbReference type="PANTHER" id="PTHR15898">
    <property type="entry name" value="BIFUNCTIONAL APOPTOSIS REGULATOR"/>
    <property type="match status" value="1"/>
</dbReference>
<feature type="compositionally biased region" description="Polar residues" evidence="5">
    <location>
        <begin position="7"/>
        <end position="37"/>
    </location>
</feature>
<comment type="caution">
    <text evidence="7">The sequence shown here is derived from an EMBL/GenBank/DDBJ whole genome shotgun (WGS) entry which is preliminary data.</text>
</comment>
<dbReference type="Pfam" id="PF13445">
    <property type="entry name" value="zf-RING_UBOX"/>
    <property type="match status" value="1"/>
</dbReference>
<organism evidence="7 8">
    <name type="scientific">Pyrrhoderma noxium</name>
    <dbReference type="NCBI Taxonomy" id="2282107"/>
    <lineage>
        <taxon>Eukaryota</taxon>
        <taxon>Fungi</taxon>
        <taxon>Dikarya</taxon>
        <taxon>Basidiomycota</taxon>
        <taxon>Agaricomycotina</taxon>
        <taxon>Agaricomycetes</taxon>
        <taxon>Hymenochaetales</taxon>
        <taxon>Hymenochaetaceae</taxon>
        <taxon>Pyrrhoderma</taxon>
    </lineage>
</organism>
<reference evidence="7 8" key="1">
    <citation type="journal article" date="2017" name="Mol. Ecol.">
        <title>Comparative and population genomic landscape of Phellinus noxius: A hypervariable fungus causing root rot in trees.</title>
        <authorList>
            <person name="Chung C.L."/>
            <person name="Lee T.J."/>
            <person name="Akiba M."/>
            <person name="Lee H.H."/>
            <person name="Kuo T.H."/>
            <person name="Liu D."/>
            <person name="Ke H.M."/>
            <person name="Yokoi T."/>
            <person name="Roa M.B."/>
            <person name="Lu M.J."/>
            <person name="Chang Y.Y."/>
            <person name="Ann P.J."/>
            <person name="Tsai J.N."/>
            <person name="Chen C.Y."/>
            <person name="Tzean S.S."/>
            <person name="Ota Y."/>
            <person name="Hattori T."/>
            <person name="Sahashi N."/>
            <person name="Liou R.F."/>
            <person name="Kikuchi T."/>
            <person name="Tsai I.J."/>
        </authorList>
    </citation>
    <scope>NUCLEOTIDE SEQUENCE [LARGE SCALE GENOMIC DNA]</scope>
    <source>
        <strain evidence="7 8">FFPRI411160</strain>
    </source>
</reference>
<evidence type="ECO:0000256" key="1">
    <source>
        <dbReference type="ARBA" id="ARBA00022723"/>
    </source>
</evidence>
<evidence type="ECO:0000256" key="2">
    <source>
        <dbReference type="ARBA" id="ARBA00022771"/>
    </source>
</evidence>
<feature type="compositionally biased region" description="Basic residues" evidence="5">
    <location>
        <begin position="68"/>
        <end position="84"/>
    </location>
</feature>
<dbReference type="GO" id="GO:0061630">
    <property type="term" value="F:ubiquitin protein ligase activity"/>
    <property type="evidence" value="ECO:0007669"/>
    <property type="project" value="TreeGrafter"/>
</dbReference>
<dbReference type="GO" id="GO:0008270">
    <property type="term" value="F:zinc ion binding"/>
    <property type="evidence" value="ECO:0007669"/>
    <property type="project" value="UniProtKB-KW"/>
</dbReference>
<name>A0A286UEF7_9AGAM</name>